<gene>
    <name evidence="1" type="ORF">E6C27_scaffold216G00400</name>
</gene>
<reference evidence="1 2" key="1">
    <citation type="submission" date="2019-08" db="EMBL/GenBank/DDBJ databases">
        <title>Draft genome sequences of two oriental melons (Cucumis melo L. var makuwa).</title>
        <authorList>
            <person name="Kwon S.-Y."/>
        </authorList>
    </citation>
    <scope>NUCLEOTIDE SEQUENCE [LARGE SCALE GENOMIC DNA]</scope>
    <source>
        <strain evidence="2">cv. SW 3</strain>
        <tissue evidence="1">Leaf</tissue>
    </source>
</reference>
<dbReference type="OrthoDB" id="1692260at2759"/>
<sequence>MCVGRLLGASGIDNVDELAGCVEHRKSAEDGLVGHRLKLGCAGVDRSGLVGHQRKHDSRTEQGCDPVAHVHTQNGLGESFIKRLQLIAKPLLIRAKRPLSVWGHAILHVASLIRIRSTSYHKYSPV</sequence>
<comment type="caution">
    <text evidence="1">The sequence shown here is derived from an EMBL/GenBank/DDBJ whole genome shotgun (WGS) entry which is preliminary data.</text>
</comment>
<accession>A0A5A7TXY7</accession>
<name>A0A5A7TXY7_CUCMM</name>
<evidence type="ECO:0000313" key="2">
    <source>
        <dbReference type="Proteomes" id="UP000321393"/>
    </source>
</evidence>
<proteinExistence type="predicted"/>
<dbReference type="AlphaFoldDB" id="A0A5A7TXY7"/>
<protein>
    <submittedName>
        <fullName evidence="1">Retrovirus-related Pol polyprotein from transposon TNT 1-94</fullName>
    </submittedName>
</protein>
<evidence type="ECO:0000313" key="1">
    <source>
        <dbReference type="EMBL" id="KAA0046757.1"/>
    </source>
</evidence>
<organism evidence="1 2">
    <name type="scientific">Cucumis melo var. makuwa</name>
    <name type="common">Oriental melon</name>
    <dbReference type="NCBI Taxonomy" id="1194695"/>
    <lineage>
        <taxon>Eukaryota</taxon>
        <taxon>Viridiplantae</taxon>
        <taxon>Streptophyta</taxon>
        <taxon>Embryophyta</taxon>
        <taxon>Tracheophyta</taxon>
        <taxon>Spermatophyta</taxon>
        <taxon>Magnoliopsida</taxon>
        <taxon>eudicotyledons</taxon>
        <taxon>Gunneridae</taxon>
        <taxon>Pentapetalae</taxon>
        <taxon>rosids</taxon>
        <taxon>fabids</taxon>
        <taxon>Cucurbitales</taxon>
        <taxon>Cucurbitaceae</taxon>
        <taxon>Benincaseae</taxon>
        <taxon>Cucumis</taxon>
    </lineage>
</organism>
<dbReference type="EMBL" id="SSTE01013607">
    <property type="protein sequence ID" value="KAA0046757.1"/>
    <property type="molecule type" value="Genomic_DNA"/>
</dbReference>
<dbReference type="Proteomes" id="UP000321393">
    <property type="component" value="Unassembled WGS sequence"/>
</dbReference>